<gene>
    <name evidence="2" type="ORF">MBOE_37340</name>
</gene>
<evidence type="ECO:0000256" key="1">
    <source>
        <dbReference type="SAM" id="MobiDB-lite"/>
    </source>
</evidence>
<sequence length="74" mass="8664">MASKRSKRSIEQMRQDLFVVKERQDGLRAEHRRLIRDLDLNSGGESAILREQRRWNTSPPPLRPYVRPAPAQTP</sequence>
<dbReference type="Proteomes" id="UP000466683">
    <property type="component" value="Chromosome"/>
</dbReference>
<name>A0ABN5ZEU9_9MYCO</name>
<accession>A0ABN5ZEU9</accession>
<protein>
    <submittedName>
        <fullName evidence="2">Uncharacterized protein</fullName>
    </submittedName>
</protein>
<reference evidence="2 3" key="1">
    <citation type="journal article" date="2019" name="Emerg. Microbes Infect.">
        <title>Comprehensive subspecies identification of 175 nontuberculous mycobacteria species based on 7547 genomic profiles.</title>
        <authorList>
            <person name="Matsumoto Y."/>
            <person name="Kinjo T."/>
            <person name="Motooka D."/>
            <person name="Nabeya D."/>
            <person name="Jung N."/>
            <person name="Uechi K."/>
            <person name="Horii T."/>
            <person name="Iida T."/>
            <person name="Fujita J."/>
            <person name="Nakamura S."/>
        </authorList>
    </citation>
    <scope>NUCLEOTIDE SEQUENCE [LARGE SCALE GENOMIC DNA]</scope>
    <source>
        <strain evidence="2 3">JCM 15653</strain>
    </source>
</reference>
<feature type="region of interest" description="Disordered" evidence="1">
    <location>
        <begin position="49"/>
        <end position="74"/>
    </location>
</feature>
<keyword evidence="3" id="KW-1185">Reference proteome</keyword>
<organism evidence="2 3">
    <name type="scientific">Mycolicibacterium boenickei</name>
    <dbReference type="NCBI Taxonomy" id="146017"/>
    <lineage>
        <taxon>Bacteria</taxon>
        <taxon>Bacillati</taxon>
        <taxon>Actinomycetota</taxon>
        <taxon>Actinomycetes</taxon>
        <taxon>Mycobacteriales</taxon>
        <taxon>Mycobacteriaceae</taxon>
        <taxon>Mycolicibacterium</taxon>
    </lineage>
</organism>
<evidence type="ECO:0000313" key="3">
    <source>
        <dbReference type="Proteomes" id="UP000466683"/>
    </source>
</evidence>
<evidence type="ECO:0000313" key="2">
    <source>
        <dbReference type="EMBL" id="BBX92085.1"/>
    </source>
</evidence>
<feature type="compositionally biased region" description="Low complexity" evidence="1">
    <location>
        <begin position="64"/>
        <end position="74"/>
    </location>
</feature>
<dbReference type="EMBL" id="AP022579">
    <property type="protein sequence ID" value="BBX92085.1"/>
    <property type="molecule type" value="Genomic_DNA"/>
</dbReference>
<proteinExistence type="predicted"/>